<gene>
    <name evidence="6 7" type="primary">minE</name>
    <name evidence="7" type="ORF">FPL11_07845</name>
</gene>
<dbReference type="GO" id="GO:0032955">
    <property type="term" value="P:regulation of division septum assembly"/>
    <property type="evidence" value="ECO:0007669"/>
    <property type="project" value="InterPro"/>
</dbReference>
<dbReference type="EMBL" id="VMKP01000003">
    <property type="protein sequence ID" value="TVO64551.1"/>
    <property type="molecule type" value="Genomic_DNA"/>
</dbReference>
<dbReference type="SUPFAM" id="SSF55229">
    <property type="entry name" value="Cell division protein MinE topological specificity domain"/>
    <property type="match status" value="1"/>
</dbReference>
<reference evidence="7 8" key="1">
    <citation type="submission" date="2019-07" db="EMBL/GenBank/DDBJ databases">
        <title>Reclasification of Spiribacter aquaticus.</title>
        <authorList>
            <person name="Leon M.J."/>
            <person name="Sanchez-Porro C."/>
            <person name="Ventosa A."/>
        </authorList>
    </citation>
    <scope>NUCLEOTIDE SEQUENCE [LARGE SCALE GENOMIC DNA]</scope>
    <source>
        <strain evidence="7 8">SP30</strain>
    </source>
</reference>
<evidence type="ECO:0000256" key="6">
    <source>
        <dbReference type="HAMAP-Rule" id="MF_00262"/>
    </source>
</evidence>
<keyword evidence="8" id="KW-1185">Reference proteome</keyword>
<evidence type="ECO:0000256" key="5">
    <source>
        <dbReference type="ARBA" id="ARBA00025265"/>
    </source>
</evidence>
<dbReference type="AlphaFoldDB" id="A0A557RH90"/>
<name>A0A557RH90_9GAMM</name>
<proteinExistence type="inferred from homology"/>
<evidence type="ECO:0000313" key="7">
    <source>
        <dbReference type="EMBL" id="TVO64551.1"/>
    </source>
</evidence>
<comment type="caution">
    <text evidence="7">The sequence shown here is derived from an EMBL/GenBank/DDBJ whole genome shotgun (WGS) entry which is preliminary data.</text>
</comment>
<evidence type="ECO:0000256" key="4">
    <source>
        <dbReference type="ARBA" id="ARBA00023306"/>
    </source>
</evidence>
<dbReference type="Pfam" id="PF03776">
    <property type="entry name" value="MinE"/>
    <property type="match status" value="1"/>
</dbReference>
<dbReference type="GO" id="GO:0051301">
    <property type="term" value="P:cell division"/>
    <property type="evidence" value="ECO:0007669"/>
    <property type="project" value="UniProtKB-KW"/>
</dbReference>
<evidence type="ECO:0000313" key="8">
    <source>
        <dbReference type="Proteomes" id="UP000316688"/>
    </source>
</evidence>
<dbReference type="NCBIfam" id="TIGR01215">
    <property type="entry name" value="minE"/>
    <property type="match status" value="1"/>
</dbReference>
<dbReference type="FunFam" id="3.30.1070.10:FF:000001">
    <property type="entry name" value="Cell division topological specificity factor"/>
    <property type="match status" value="1"/>
</dbReference>
<dbReference type="InterPro" id="IPR036707">
    <property type="entry name" value="MinE_sf"/>
</dbReference>
<comment type="function">
    <text evidence="5 6">Prevents the cell division inhibition by proteins MinC and MinD at internal division sites while permitting inhibition at polar sites. This ensures cell division at the proper site by restricting the formation of a division septum at the midpoint of the long axis of the cell.</text>
</comment>
<evidence type="ECO:0000256" key="1">
    <source>
        <dbReference type="ARBA" id="ARBA00008168"/>
    </source>
</evidence>
<dbReference type="Gene3D" id="3.30.1070.10">
    <property type="entry name" value="Cell division topological specificity factor MinE"/>
    <property type="match status" value="1"/>
</dbReference>
<dbReference type="RefSeq" id="WP_069134181.1">
    <property type="nucleotide sequence ID" value="NZ_VMKP01000003.1"/>
</dbReference>
<evidence type="ECO:0000256" key="2">
    <source>
        <dbReference type="ARBA" id="ARBA00020112"/>
    </source>
</evidence>
<accession>A0A557RH90</accession>
<protein>
    <recommendedName>
        <fullName evidence="2 6">Cell division topological specificity factor</fullName>
    </recommendedName>
</protein>
<dbReference type="GO" id="GO:0042802">
    <property type="term" value="F:identical protein binding"/>
    <property type="evidence" value="ECO:0007669"/>
    <property type="project" value="UniProtKB-ARBA"/>
</dbReference>
<evidence type="ECO:0000256" key="3">
    <source>
        <dbReference type="ARBA" id="ARBA00022618"/>
    </source>
</evidence>
<dbReference type="HAMAP" id="MF_00262">
    <property type="entry name" value="MinE"/>
    <property type="match status" value="1"/>
</dbReference>
<dbReference type="InterPro" id="IPR005527">
    <property type="entry name" value="MinE"/>
</dbReference>
<comment type="similarity">
    <text evidence="1 6">Belongs to the MinE family.</text>
</comment>
<dbReference type="Proteomes" id="UP000316688">
    <property type="component" value="Unassembled WGS sequence"/>
</dbReference>
<sequence length="84" mass="9694">MAFLDYFRSEKKRSASLAKERLQVIVARERGNRGGPDYLPALQQEILQVIRRYIEVDDDAVRIEVDREGDCEVLELNVTLPDSD</sequence>
<organism evidence="7 8">
    <name type="scientific">Spiribacter aquaticus</name>
    <dbReference type="NCBI Taxonomy" id="1935996"/>
    <lineage>
        <taxon>Bacteria</taxon>
        <taxon>Pseudomonadati</taxon>
        <taxon>Pseudomonadota</taxon>
        <taxon>Gammaproteobacteria</taxon>
        <taxon>Chromatiales</taxon>
        <taxon>Ectothiorhodospiraceae</taxon>
        <taxon>Spiribacter</taxon>
    </lineage>
</organism>
<keyword evidence="4 6" id="KW-0131">Cell cycle</keyword>
<keyword evidence="3 6" id="KW-0132">Cell division</keyword>
<dbReference type="NCBIfam" id="NF001422">
    <property type="entry name" value="PRK00296.1"/>
    <property type="match status" value="1"/>
</dbReference>